<evidence type="ECO:0000313" key="1">
    <source>
        <dbReference type="EMBL" id="GBF50714.1"/>
    </source>
</evidence>
<dbReference type="AlphaFoldDB" id="A0A2P2E1H1"/>
<name>A0A2P2E1H1_9LEPT</name>
<evidence type="ECO:0000313" key="2">
    <source>
        <dbReference type="Proteomes" id="UP000245133"/>
    </source>
</evidence>
<sequence>MSPRKFDSEIKIDPYDRWIFRGNEITKEEILRYFRENLHQTEEAVYIQNVFGNLSEHGFLEIQGYPCHVLHLEIEGEELLLYCDDGKQFRFPDFEIYQTKEGALMGIHSSQPLVKYRFTWNAAKELGDILEESNDSIYFKFGEIKMELPIYEGEVPVPLPNSYGSSV</sequence>
<dbReference type="RefSeq" id="WP_108976686.1">
    <property type="nucleotide sequence ID" value="NZ_BFBB01000007.1"/>
</dbReference>
<dbReference type="OrthoDB" id="332930at2"/>
<accession>A0A2P2E1H1</accession>
<organism evidence="1 2">
    <name type="scientific">Leptospira ryugenii</name>
    <dbReference type="NCBI Taxonomy" id="1917863"/>
    <lineage>
        <taxon>Bacteria</taxon>
        <taxon>Pseudomonadati</taxon>
        <taxon>Spirochaetota</taxon>
        <taxon>Spirochaetia</taxon>
        <taxon>Leptospirales</taxon>
        <taxon>Leptospiraceae</taxon>
        <taxon>Leptospira</taxon>
    </lineage>
</organism>
<protein>
    <submittedName>
        <fullName evidence="1">Uncharacterized protein</fullName>
    </submittedName>
</protein>
<keyword evidence="2" id="KW-1185">Reference proteome</keyword>
<reference evidence="1 2" key="1">
    <citation type="submission" date="2018-02" db="EMBL/GenBank/DDBJ databases">
        <title>Novel Leptospira species isolated from soil and water in Japan.</title>
        <authorList>
            <person name="Nakao R."/>
            <person name="Masuzawa T."/>
        </authorList>
    </citation>
    <scope>NUCLEOTIDE SEQUENCE [LARGE SCALE GENOMIC DNA]</scope>
    <source>
        <strain evidence="1 2">YH101</strain>
    </source>
</reference>
<comment type="caution">
    <text evidence="1">The sequence shown here is derived from an EMBL/GenBank/DDBJ whole genome shotgun (WGS) entry which is preliminary data.</text>
</comment>
<gene>
    <name evidence="1" type="ORF">LPTSP4_22410</name>
</gene>
<dbReference type="EMBL" id="BFBB01000007">
    <property type="protein sequence ID" value="GBF50714.1"/>
    <property type="molecule type" value="Genomic_DNA"/>
</dbReference>
<proteinExistence type="predicted"/>
<dbReference type="Proteomes" id="UP000245133">
    <property type="component" value="Unassembled WGS sequence"/>
</dbReference>